<dbReference type="PANTHER" id="PTHR47642">
    <property type="entry name" value="ATP-DEPENDENT DNA HELICASE"/>
    <property type="match status" value="1"/>
</dbReference>
<name>A0AA88Y6T2_PINIB</name>
<dbReference type="InterPro" id="IPR051055">
    <property type="entry name" value="PIF1_helicase"/>
</dbReference>
<dbReference type="Proteomes" id="UP001186944">
    <property type="component" value="Unassembled WGS sequence"/>
</dbReference>
<protein>
    <recommendedName>
        <fullName evidence="3">DNA helicase</fullName>
    </recommendedName>
</protein>
<dbReference type="InterPro" id="IPR027417">
    <property type="entry name" value="P-loop_NTPase"/>
</dbReference>
<dbReference type="EMBL" id="VSWD01000010">
    <property type="protein sequence ID" value="KAK3090526.1"/>
    <property type="molecule type" value="Genomic_DNA"/>
</dbReference>
<accession>A0AA88Y6T2</accession>
<gene>
    <name evidence="1" type="ORF">FSP39_012488</name>
</gene>
<comment type="caution">
    <text evidence="1">The sequence shown here is derived from an EMBL/GenBank/DDBJ whole genome shotgun (WGS) entry which is preliminary data.</text>
</comment>
<sequence>MLTSNLQVKFGLFNGSFGTVVDIIYAPSENPKTSHPLVVMVDFTKYSGPAFIAHCPRLVPITPIERKLDCPCHHCKRIQIPLRLGWGSTIHRCQGMTIGKMEPSRYIINKGTRNFESQNPGDLYVALSRARTAGNKITNEDPDFAWHPSKLVNEDRLCYKVITETTKTRKKEIGRIEELTNTTREIFASFSADPSEFPNTFTPMAYEE</sequence>
<evidence type="ECO:0000313" key="2">
    <source>
        <dbReference type="Proteomes" id="UP001186944"/>
    </source>
</evidence>
<proteinExistence type="predicted"/>
<organism evidence="1 2">
    <name type="scientific">Pinctada imbricata</name>
    <name type="common">Atlantic pearl-oyster</name>
    <name type="synonym">Pinctada martensii</name>
    <dbReference type="NCBI Taxonomy" id="66713"/>
    <lineage>
        <taxon>Eukaryota</taxon>
        <taxon>Metazoa</taxon>
        <taxon>Spiralia</taxon>
        <taxon>Lophotrochozoa</taxon>
        <taxon>Mollusca</taxon>
        <taxon>Bivalvia</taxon>
        <taxon>Autobranchia</taxon>
        <taxon>Pteriomorphia</taxon>
        <taxon>Pterioida</taxon>
        <taxon>Pterioidea</taxon>
        <taxon>Pteriidae</taxon>
        <taxon>Pinctada</taxon>
    </lineage>
</organism>
<reference evidence="1" key="1">
    <citation type="submission" date="2019-08" db="EMBL/GenBank/DDBJ databases">
        <title>The improved chromosome-level genome for the pearl oyster Pinctada fucata martensii using PacBio sequencing and Hi-C.</title>
        <authorList>
            <person name="Zheng Z."/>
        </authorList>
    </citation>
    <scope>NUCLEOTIDE SEQUENCE</scope>
    <source>
        <strain evidence="1">ZZ-2019</strain>
        <tissue evidence="1">Adductor muscle</tissue>
    </source>
</reference>
<evidence type="ECO:0000313" key="1">
    <source>
        <dbReference type="EMBL" id="KAK3090526.1"/>
    </source>
</evidence>
<dbReference type="AlphaFoldDB" id="A0AA88Y6T2"/>
<keyword evidence="2" id="KW-1185">Reference proteome</keyword>
<evidence type="ECO:0008006" key="3">
    <source>
        <dbReference type="Google" id="ProtNLM"/>
    </source>
</evidence>
<dbReference type="SUPFAM" id="SSF52540">
    <property type="entry name" value="P-loop containing nucleoside triphosphate hydrolases"/>
    <property type="match status" value="1"/>
</dbReference>